<dbReference type="InterPro" id="IPR033121">
    <property type="entry name" value="PEPTIDASE_A1"/>
</dbReference>
<dbReference type="SUPFAM" id="SSF50630">
    <property type="entry name" value="Acid proteases"/>
    <property type="match status" value="1"/>
</dbReference>
<dbReference type="InterPro" id="IPR032861">
    <property type="entry name" value="TAXi_N"/>
</dbReference>
<dbReference type="InterPro" id="IPR021109">
    <property type="entry name" value="Peptidase_aspartic_dom_sf"/>
</dbReference>
<sequence>MTPFVAVVFVLLVLCSSTLVAHGGDAEAGAYMLIATSSMKPKASCSGHKVAPSNEASLNSTWAPLHLVSGPCSPAYSRGTDSSSTDDDVTSIAKMLDADQHRVAYIQKRLAGGDTSNGVAGASWDGQTTDVGTYLPASNVGVGAVSHVRPISSLNKMIGTTAAPDGTSAVRQTVIIDSGSDVPWVQCQPCPLLVCHPQRDPLFDPATSTTYSAVPCSSAACARLGPYRRGCSANVQCQFGFTYTDGATATGTYSSDDLTLGPYDVVRGFLFGCAHADRGSTFSFDVSGTLALGGGAQSFVQQTATQYGRVFSYCIPPSPSSLGFITLGVPPQRAALVPTFVSTPLLSSSSMPPTFYRVLLRAIIVAGRPLPVPPTVFSASSVIASTIVISRLPPTAYQALRAAFRSAMTMYRTAPPVSILDTCYDFTGVRSITLPSIALVFDGGATVNLDAAGILLQGCLAFAPTATDRMPGFIGNVQQRTLEVVYDVPGKAIRFRSAAC</sequence>
<dbReference type="STRING" id="4536.A0A0E0G567"/>
<dbReference type="OMA" id="HRVAYIQ"/>
<name>A0A0E0G567_ORYNI</name>
<accession>A0A0E0G567</accession>
<dbReference type="InterPro" id="IPR032799">
    <property type="entry name" value="TAXi_C"/>
</dbReference>
<dbReference type="GO" id="GO:0006508">
    <property type="term" value="P:proteolysis"/>
    <property type="evidence" value="ECO:0007669"/>
    <property type="project" value="InterPro"/>
</dbReference>
<organism evidence="4">
    <name type="scientific">Oryza nivara</name>
    <name type="common">Indian wild rice</name>
    <name type="synonym">Oryza sativa f. spontanea</name>
    <dbReference type="NCBI Taxonomy" id="4536"/>
    <lineage>
        <taxon>Eukaryota</taxon>
        <taxon>Viridiplantae</taxon>
        <taxon>Streptophyta</taxon>
        <taxon>Embryophyta</taxon>
        <taxon>Tracheophyta</taxon>
        <taxon>Spermatophyta</taxon>
        <taxon>Magnoliopsida</taxon>
        <taxon>Liliopsida</taxon>
        <taxon>Poales</taxon>
        <taxon>Poaceae</taxon>
        <taxon>BOP clade</taxon>
        <taxon>Oryzoideae</taxon>
        <taxon>Oryzeae</taxon>
        <taxon>Oryzinae</taxon>
        <taxon>Oryza</taxon>
    </lineage>
</organism>
<feature type="domain" description="Peptidase A1" evidence="3">
    <location>
        <begin position="159"/>
        <end position="496"/>
    </location>
</feature>
<dbReference type="EnsemblPlants" id="ONIVA02G14230.1">
    <property type="protein sequence ID" value="ONIVA02G14230.1"/>
    <property type="gene ID" value="ONIVA02G14230"/>
</dbReference>
<evidence type="ECO:0000313" key="5">
    <source>
        <dbReference type="Proteomes" id="UP000006591"/>
    </source>
</evidence>
<dbReference type="AlphaFoldDB" id="A0A0E0G567"/>
<reference evidence="4" key="2">
    <citation type="submission" date="2018-04" db="EMBL/GenBank/DDBJ databases">
        <title>OnivRS2 (Oryza nivara Reference Sequence Version 2).</title>
        <authorList>
            <person name="Zhang J."/>
            <person name="Kudrna D."/>
            <person name="Lee S."/>
            <person name="Talag J."/>
            <person name="Rajasekar S."/>
            <person name="Welchert J."/>
            <person name="Hsing Y.-I."/>
            <person name="Wing R.A."/>
        </authorList>
    </citation>
    <scope>NUCLEOTIDE SEQUENCE [LARGE SCALE GENOMIC DNA]</scope>
    <source>
        <strain evidence="4">SL10</strain>
    </source>
</reference>
<dbReference type="Gramene" id="ONIVA02G14230.1">
    <property type="protein sequence ID" value="ONIVA02G14230.1"/>
    <property type="gene ID" value="ONIVA02G14230"/>
</dbReference>
<keyword evidence="2" id="KW-0732">Signal</keyword>
<evidence type="ECO:0000256" key="1">
    <source>
        <dbReference type="ARBA" id="ARBA00007447"/>
    </source>
</evidence>
<dbReference type="GO" id="GO:0004190">
    <property type="term" value="F:aspartic-type endopeptidase activity"/>
    <property type="evidence" value="ECO:0007669"/>
    <property type="project" value="InterPro"/>
</dbReference>
<dbReference type="FunFam" id="2.40.70.10:FF:000186">
    <property type="entry name" value="Os06g0119600 protein"/>
    <property type="match status" value="1"/>
</dbReference>
<dbReference type="Pfam" id="PF14541">
    <property type="entry name" value="TAXi_C"/>
    <property type="match status" value="1"/>
</dbReference>
<dbReference type="PROSITE" id="PS51767">
    <property type="entry name" value="PEPTIDASE_A1"/>
    <property type="match status" value="1"/>
</dbReference>
<dbReference type="InterPro" id="IPR001461">
    <property type="entry name" value="Aspartic_peptidase_A1"/>
</dbReference>
<comment type="similarity">
    <text evidence="1">Belongs to the peptidase A1 family.</text>
</comment>
<evidence type="ECO:0000259" key="3">
    <source>
        <dbReference type="PROSITE" id="PS51767"/>
    </source>
</evidence>
<dbReference type="FunFam" id="2.40.70.10:FF:000013">
    <property type="entry name" value="Aspartyl protease AED1"/>
    <property type="match status" value="1"/>
</dbReference>
<protein>
    <recommendedName>
        <fullName evidence="3">Peptidase A1 domain-containing protein</fullName>
    </recommendedName>
</protein>
<evidence type="ECO:0000256" key="2">
    <source>
        <dbReference type="SAM" id="SignalP"/>
    </source>
</evidence>
<dbReference type="Gene3D" id="2.40.70.10">
    <property type="entry name" value="Acid Proteases"/>
    <property type="match status" value="2"/>
</dbReference>
<reference evidence="4" key="1">
    <citation type="submission" date="2015-04" db="UniProtKB">
        <authorList>
            <consortium name="EnsemblPlants"/>
        </authorList>
    </citation>
    <scope>IDENTIFICATION</scope>
    <source>
        <strain evidence="4">SL10</strain>
    </source>
</reference>
<dbReference type="Proteomes" id="UP000006591">
    <property type="component" value="Chromosome 2"/>
</dbReference>
<dbReference type="eggNOG" id="KOG1339">
    <property type="taxonomic scope" value="Eukaryota"/>
</dbReference>
<dbReference type="PANTHER" id="PTHR13683">
    <property type="entry name" value="ASPARTYL PROTEASES"/>
    <property type="match status" value="1"/>
</dbReference>
<feature type="chain" id="PRO_5002360129" description="Peptidase A1 domain-containing protein" evidence="2">
    <location>
        <begin position="24"/>
        <end position="500"/>
    </location>
</feature>
<dbReference type="PANTHER" id="PTHR13683:SF716">
    <property type="entry name" value="OS06G0119600 PROTEIN"/>
    <property type="match status" value="1"/>
</dbReference>
<proteinExistence type="inferred from homology"/>
<feature type="signal peptide" evidence="2">
    <location>
        <begin position="1"/>
        <end position="23"/>
    </location>
</feature>
<dbReference type="Pfam" id="PF14543">
    <property type="entry name" value="TAXi_N"/>
    <property type="match status" value="1"/>
</dbReference>
<dbReference type="HOGENOM" id="CLU_005738_5_2_1"/>
<keyword evidence="5" id="KW-1185">Reference proteome</keyword>
<evidence type="ECO:0000313" key="4">
    <source>
        <dbReference type="EnsemblPlants" id="ONIVA02G14230.1"/>
    </source>
</evidence>